<dbReference type="GeneID" id="28985676"/>
<evidence type="ECO:0008006" key="4">
    <source>
        <dbReference type="Google" id="ProtNLM"/>
    </source>
</evidence>
<feature type="chain" id="PRO_5005245807" description="Hydrophobin" evidence="1">
    <location>
        <begin position="18"/>
        <end position="106"/>
    </location>
</feature>
<dbReference type="Proteomes" id="UP000053611">
    <property type="component" value="Unassembled WGS sequence"/>
</dbReference>
<organism evidence="2 3">
    <name type="scientific">Cutaneotrichosporon oleaginosum</name>
    <dbReference type="NCBI Taxonomy" id="879819"/>
    <lineage>
        <taxon>Eukaryota</taxon>
        <taxon>Fungi</taxon>
        <taxon>Dikarya</taxon>
        <taxon>Basidiomycota</taxon>
        <taxon>Agaricomycotina</taxon>
        <taxon>Tremellomycetes</taxon>
        <taxon>Trichosporonales</taxon>
        <taxon>Trichosporonaceae</taxon>
        <taxon>Cutaneotrichosporon</taxon>
    </lineage>
</organism>
<name>A0A0J0XYT6_9TREE</name>
<dbReference type="AlphaFoldDB" id="A0A0J0XYT6"/>
<accession>A0A0J0XYT6</accession>
<keyword evidence="1" id="KW-0732">Signal</keyword>
<dbReference type="EMBL" id="KQ087178">
    <property type="protein sequence ID" value="KLT46196.1"/>
    <property type="molecule type" value="Genomic_DNA"/>
</dbReference>
<dbReference type="RefSeq" id="XP_018282687.1">
    <property type="nucleotide sequence ID" value="XM_018425073.1"/>
</dbReference>
<protein>
    <recommendedName>
        <fullName evidence="4">Hydrophobin</fullName>
    </recommendedName>
</protein>
<evidence type="ECO:0000313" key="3">
    <source>
        <dbReference type="Proteomes" id="UP000053611"/>
    </source>
</evidence>
<evidence type="ECO:0000313" key="2">
    <source>
        <dbReference type="EMBL" id="KLT46196.1"/>
    </source>
</evidence>
<keyword evidence="3" id="KW-1185">Reference proteome</keyword>
<sequence length="106" mass="10723">MLVQTIIAFFLAASATAHPVEAREPLDVTADVYANVLGLVIAQVGLDVNVGGSCGNPCGDKCLPPGAVCCTRPNGPPSGKGCPAPNPVCKCANDVLDVYVCLAVDI</sequence>
<proteinExistence type="predicted"/>
<feature type="signal peptide" evidence="1">
    <location>
        <begin position="1"/>
        <end position="17"/>
    </location>
</feature>
<evidence type="ECO:0000256" key="1">
    <source>
        <dbReference type="SAM" id="SignalP"/>
    </source>
</evidence>
<gene>
    <name evidence="2" type="ORF">CC85DRAFT_298888</name>
</gene>
<reference evidence="2 3" key="1">
    <citation type="submission" date="2015-03" db="EMBL/GenBank/DDBJ databases">
        <title>Genomics and transcriptomics of the oil-accumulating basidiomycete yeast T. oleaginosus allow insights into substrate utilization and the diverse evolutionary trajectories of mating systems in fungi.</title>
        <authorList>
            <consortium name="DOE Joint Genome Institute"/>
            <person name="Kourist R."/>
            <person name="Kracht O."/>
            <person name="Bracharz F."/>
            <person name="Lipzen A."/>
            <person name="Nolan M."/>
            <person name="Ohm R."/>
            <person name="Grigoriev I."/>
            <person name="Sun S."/>
            <person name="Heitman J."/>
            <person name="Bruck T."/>
            <person name="Nowrousian M."/>
        </authorList>
    </citation>
    <scope>NUCLEOTIDE SEQUENCE [LARGE SCALE GENOMIC DNA]</scope>
    <source>
        <strain evidence="2 3">IBC0246</strain>
    </source>
</reference>